<dbReference type="PANTHER" id="PTHR37984:SF5">
    <property type="entry name" value="PROTEIN NYNRIN-LIKE"/>
    <property type="match status" value="1"/>
</dbReference>
<evidence type="ECO:0008006" key="12">
    <source>
        <dbReference type="Google" id="ProtNLM"/>
    </source>
</evidence>
<feature type="domain" description="Chromo" evidence="7">
    <location>
        <begin position="555"/>
        <end position="600"/>
    </location>
</feature>
<dbReference type="SUPFAM" id="SSF50630">
    <property type="entry name" value="Acid proteases"/>
    <property type="match status" value="1"/>
</dbReference>
<keyword evidence="6" id="KW-0695">RNA-directed DNA polymerase</keyword>
<dbReference type="GO" id="GO:0016787">
    <property type="term" value="F:hydrolase activity"/>
    <property type="evidence" value="ECO:0007669"/>
    <property type="project" value="UniProtKB-KW"/>
</dbReference>
<dbReference type="AlphaFoldDB" id="A0A6A6NH56"/>
<evidence type="ECO:0000256" key="6">
    <source>
        <dbReference type="ARBA" id="ARBA00022918"/>
    </source>
</evidence>
<dbReference type="SUPFAM" id="SSF54160">
    <property type="entry name" value="Chromo domain-like"/>
    <property type="match status" value="1"/>
</dbReference>
<evidence type="ECO:0000259" key="7">
    <source>
        <dbReference type="Pfam" id="PF00385"/>
    </source>
</evidence>
<evidence type="ECO:0000313" key="10">
    <source>
        <dbReference type="EMBL" id="KAF2324471.1"/>
    </source>
</evidence>
<dbReference type="InterPro" id="IPR043502">
    <property type="entry name" value="DNA/RNA_pol_sf"/>
</dbReference>
<dbReference type="EMBL" id="JAAGAX010000001">
    <property type="protein sequence ID" value="KAF2324471.1"/>
    <property type="molecule type" value="Genomic_DNA"/>
</dbReference>
<dbReference type="GO" id="GO:0004519">
    <property type="term" value="F:endonuclease activity"/>
    <property type="evidence" value="ECO:0007669"/>
    <property type="project" value="UniProtKB-KW"/>
</dbReference>
<accession>A0A6A6NH56</accession>
<evidence type="ECO:0000259" key="9">
    <source>
        <dbReference type="Pfam" id="PF24626"/>
    </source>
</evidence>
<dbReference type="Pfam" id="PF00385">
    <property type="entry name" value="Chromo"/>
    <property type="match status" value="1"/>
</dbReference>
<dbReference type="GO" id="GO:0003964">
    <property type="term" value="F:RNA-directed DNA polymerase activity"/>
    <property type="evidence" value="ECO:0007669"/>
    <property type="project" value="UniProtKB-KW"/>
</dbReference>
<evidence type="ECO:0000256" key="3">
    <source>
        <dbReference type="ARBA" id="ARBA00022722"/>
    </source>
</evidence>
<keyword evidence="1" id="KW-0808">Transferase</keyword>
<dbReference type="Gene3D" id="2.40.70.10">
    <property type="entry name" value="Acid Proteases"/>
    <property type="match status" value="1"/>
</dbReference>
<dbReference type="Proteomes" id="UP000467840">
    <property type="component" value="Chromosome 5"/>
</dbReference>
<evidence type="ECO:0000256" key="2">
    <source>
        <dbReference type="ARBA" id="ARBA00022695"/>
    </source>
</evidence>
<dbReference type="InterPro" id="IPR050951">
    <property type="entry name" value="Retrovirus_Pol_polyprotein"/>
</dbReference>
<sequence>MQKRRAQGLCFNCDEKFAPGHRCTKSQLLILDGGCDQDIDEDDTEAEISLNALTGWSSTGTMRVEIQFNSCQLIVLIDSGSTHNFINEKIAGLLKLPARPTTPFNVKVADGSPLRCTGKFKDIAFSLQGIPFTATFFSLPIMGLDVVLGVQWLQQLGTVACNWKNLTMDFTWAGQPRHLQGICSQPIEPLSLKSISKELRHNSTAFAICLENSTATLPEHLHPNMLHLLTQFSDVYQKPRIGAVLSQQDRPIAFMSRALGPSKQAWSTYAKEMLAILQAIRTWRPYILGRKFFIQTDQRSLKYLVEQRVVTPEQQNWVSKLLGYDYEILYKPGKENRVADALSRVSGIPSLNSLFLPHSSLWDRIKATLTTDPYMLRIGQLASDRPGQPYIWKNGLIFFKNRVVIPPQNPPMIPRYELGSSPVNEVDQVLATRDEILKELKLHLSRSVEYMKQVTDKKRRDVEFYPGDFVYLKLQPYRQQSVYRRAFQKLASRFYGPFMVEEKIGSLAYRLQLPSESKVHPVFHVSLLKKHVGDTVPVSSEIPPLTDDGYFVLEPAEILDTRWVRLGNRFTEESLVRWKQLPPEDATWEVSSDLSARFPNLNLEDKVPLQGGGGGGGY</sequence>
<dbReference type="InterPro" id="IPR056924">
    <property type="entry name" value="SH3_Tf2-1"/>
</dbReference>
<proteinExistence type="predicted"/>
<dbReference type="InterPro" id="IPR016197">
    <property type="entry name" value="Chromo-like_dom_sf"/>
</dbReference>
<keyword evidence="5" id="KW-0378">Hydrolase</keyword>
<dbReference type="Gene3D" id="2.40.50.40">
    <property type="match status" value="1"/>
</dbReference>
<dbReference type="InterPro" id="IPR021109">
    <property type="entry name" value="Peptidase_aspartic_dom_sf"/>
</dbReference>
<dbReference type="Pfam" id="PF24626">
    <property type="entry name" value="SH3_Tf2-1"/>
    <property type="match status" value="1"/>
</dbReference>
<gene>
    <name evidence="10" type="ORF">GH714_014604</name>
</gene>
<evidence type="ECO:0000259" key="8">
    <source>
        <dbReference type="Pfam" id="PF17917"/>
    </source>
</evidence>
<protein>
    <recommendedName>
        <fullName evidence="12">Chromo domain-containing protein</fullName>
    </recommendedName>
</protein>
<keyword evidence="3" id="KW-0540">Nuclease</keyword>
<dbReference type="CDD" id="cd00303">
    <property type="entry name" value="retropepsin_like"/>
    <property type="match status" value="1"/>
</dbReference>
<evidence type="ECO:0000313" key="11">
    <source>
        <dbReference type="Proteomes" id="UP000467840"/>
    </source>
</evidence>
<feature type="domain" description="Reverse transcriptase RNase H-like" evidence="8">
    <location>
        <begin position="240"/>
        <end position="324"/>
    </location>
</feature>
<dbReference type="PANTHER" id="PTHR37984">
    <property type="entry name" value="PROTEIN CBG26694"/>
    <property type="match status" value="1"/>
</dbReference>
<evidence type="ECO:0000256" key="4">
    <source>
        <dbReference type="ARBA" id="ARBA00022759"/>
    </source>
</evidence>
<dbReference type="InterPro" id="IPR041373">
    <property type="entry name" value="RT_RNaseH"/>
</dbReference>
<evidence type="ECO:0000256" key="1">
    <source>
        <dbReference type="ARBA" id="ARBA00022679"/>
    </source>
</evidence>
<dbReference type="Pfam" id="PF17917">
    <property type="entry name" value="RT_RNaseH"/>
    <property type="match status" value="1"/>
</dbReference>
<dbReference type="InterPro" id="IPR023780">
    <property type="entry name" value="Chromo_domain"/>
</dbReference>
<organism evidence="10 11">
    <name type="scientific">Hevea brasiliensis</name>
    <name type="common">Para rubber tree</name>
    <name type="synonym">Siphonia brasiliensis</name>
    <dbReference type="NCBI Taxonomy" id="3981"/>
    <lineage>
        <taxon>Eukaryota</taxon>
        <taxon>Viridiplantae</taxon>
        <taxon>Streptophyta</taxon>
        <taxon>Embryophyta</taxon>
        <taxon>Tracheophyta</taxon>
        <taxon>Spermatophyta</taxon>
        <taxon>Magnoliopsida</taxon>
        <taxon>eudicotyledons</taxon>
        <taxon>Gunneridae</taxon>
        <taxon>Pentapetalae</taxon>
        <taxon>rosids</taxon>
        <taxon>fabids</taxon>
        <taxon>Malpighiales</taxon>
        <taxon>Euphorbiaceae</taxon>
        <taxon>Crotonoideae</taxon>
        <taxon>Micrandreae</taxon>
        <taxon>Hevea</taxon>
    </lineage>
</organism>
<evidence type="ECO:0000256" key="5">
    <source>
        <dbReference type="ARBA" id="ARBA00022801"/>
    </source>
</evidence>
<name>A0A6A6NH56_HEVBR</name>
<comment type="caution">
    <text evidence="10">The sequence shown here is derived from an EMBL/GenBank/DDBJ whole genome shotgun (WGS) entry which is preliminary data.</text>
</comment>
<dbReference type="CDD" id="cd09274">
    <property type="entry name" value="RNase_HI_RT_Ty3"/>
    <property type="match status" value="1"/>
</dbReference>
<keyword evidence="4" id="KW-0255">Endonuclease</keyword>
<keyword evidence="2" id="KW-0548">Nucleotidyltransferase</keyword>
<dbReference type="SUPFAM" id="SSF56672">
    <property type="entry name" value="DNA/RNA polymerases"/>
    <property type="match status" value="1"/>
</dbReference>
<feature type="domain" description="Tf2-1-like SH3-like" evidence="9">
    <location>
        <begin position="467"/>
        <end position="531"/>
    </location>
</feature>
<keyword evidence="11" id="KW-1185">Reference proteome</keyword>
<dbReference type="Pfam" id="PF08284">
    <property type="entry name" value="RVP_2"/>
    <property type="match status" value="1"/>
</dbReference>
<reference evidence="10 11" key="1">
    <citation type="journal article" date="2020" name="Mol. Plant">
        <title>The Chromosome-Based Rubber Tree Genome Provides New Insights into Spurge Genome Evolution and Rubber Biosynthesis.</title>
        <authorList>
            <person name="Liu J."/>
            <person name="Shi C."/>
            <person name="Shi C.C."/>
            <person name="Li W."/>
            <person name="Zhang Q.J."/>
            <person name="Zhang Y."/>
            <person name="Li K."/>
            <person name="Lu H.F."/>
            <person name="Shi C."/>
            <person name="Zhu S.T."/>
            <person name="Xiao Z.Y."/>
            <person name="Nan H."/>
            <person name="Yue Y."/>
            <person name="Zhu X.G."/>
            <person name="Wu Y."/>
            <person name="Hong X.N."/>
            <person name="Fan G.Y."/>
            <person name="Tong Y."/>
            <person name="Zhang D."/>
            <person name="Mao C.L."/>
            <person name="Liu Y.L."/>
            <person name="Hao S.J."/>
            <person name="Liu W.Q."/>
            <person name="Lv M.Q."/>
            <person name="Zhang H.B."/>
            <person name="Liu Y."/>
            <person name="Hu-Tang G.R."/>
            <person name="Wang J.P."/>
            <person name="Wang J.H."/>
            <person name="Sun Y.H."/>
            <person name="Ni S.B."/>
            <person name="Chen W.B."/>
            <person name="Zhang X.C."/>
            <person name="Jiao Y.N."/>
            <person name="Eichler E.E."/>
            <person name="Li G.H."/>
            <person name="Liu X."/>
            <person name="Gao L.Z."/>
        </authorList>
    </citation>
    <scope>NUCLEOTIDE SEQUENCE [LARGE SCALE GENOMIC DNA]</scope>
    <source>
        <strain evidence="11">cv. GT1</strain>
        <tissue evidence="10">Leaf</tissue>
    </source>
</reference>